<dbReference type="HOGENOM" id="CLU_005513_5_0_1"/>
<sequence length="790" mass="88650">MADETRSKIIQENPIGEGLNDFRASFNSVCNDAGIACSPDALQQLSQEDLQNLALDLLSTLQTLRASRLLRSRGSTKNLFGDILRLTSTVNSDDFELDCIKPLLRSALADDVDDALIWDQVYRAVTENTPPSRPSASSLLQQTPWLHNTSSFANSSEYRQDVDRVLKLELGPLYVGLRHFRKTFFGSVAGLEAASEAVFKKCKEGSSPLFDNNKGWSAWPKDADQDGVLSWFANLYEQLVAFAEEYKSTPSRHRRPLAQPNKPIRGSTGERKLDIGFVSDPDAGKDSRCRWSQILVPGELKNNPSADIASKAWLDLGRYAREVLAAQDTRRFVLGFTICGSLMRVWEFDRLGGIASEQFNINQDGLQFVSTILGFLWMNEEQLGFDPTITTERSDTAGRDRRFITINRKGQTERLVIDKLMIRAPCIAGRATTCWKAYREDDPRTPLVVKDSWQYTEREEEGELLKEATEKGVVNVARYYHHETVFVRNEADDIRSNVRGGLNITDAKNYRPGRSVLPPSRSDARKGRSGSAAGIKRSPSQTGAALPPNKRSCSSSATNASSNALPNRVHRRTVVRDYGIPIYKASSRSALLAALEGCINGHESLHRAGFLHRDISINNLLINEDRDGSSWPSFLIDLDLAIKERRESPSGAQGKTGTRAFMSIGALLGEQHSFMHDLESFFWVLFWICIHYDAQGKGIGLTAFDNWNYKNDDELARSKKGEIADEGDFLKNAGENFTPHYQPLIRWVNRLRRKVFPNGARWKKPEPELYSYMKDILREARKDPAVLADG</sequence>
<comment type="catalytic activity">
    <reaction evidence="3">
        <text>L-seryl-[protein] + ATP = O-phospho-L-seryl-[protein] + ADP + H(+)</text>
        <dbReference type="Rhea" id="RHEA:17989"/>
        <dbReference type="Rhea" id="RHEA-COMP:9863"/>
        <dbReference type="Rhea" id="RHEA-COMP:11604"/>
        <dbReference type="ChEBI" id="CHEBI:15378"/>
        <dbReference type="ChEBI" id="CHEBI:29999"/>
        <dbReference type="ChEBI" id="CHEBI:30616"/>
        <dbReference type="ChEBI" id="CHEBI:83421"/>
        <dbReference type="ChEBI" id="CHEBI:456216"/>
        <dbReference type="EC" id="2.7.11.1"/>
    </reaction>
</comment>
<accession>A0A086T263</accession>
<dbReference type="InterPro" id="IPR040976">
    <property type="entry name" value="Pkinase_fungal"/>
</dbReference>
<dbReference type="OrthoDB" id="5150075at2759"/>
<feature type="compositionally biased region" description="Low complexity" evidence="4">
    <location>
        <begin position="552"/>
        <end position="564"/>
    </location>
</feature>
<name>A0A086T263_HAPC1</name>
<dbReference type="GO" id="GO:0004674">
    <property type="term" value="F:protein serine/threonine kinase activity"/>
    <property type="evidence" value="ECO:0007669"/>
    <property type="project" value="UniProtKB-EC"/>
</dbReference>
<evidence type="ECO:0000313" key="7">
    <source>
        <dbReference type="Proteomes" id="UP000029964"/>
    </source>
</evidence>
<dbReference type="Pfam" id="PF17667">
    <property type="entry name" value="Pkinase_fungal"/>
    <property type="match status" value="1"/>
</dbReference>
<organism evidence="6 7">
    <name type="scientific">Hapsidospora chrysogenum (strain ATCC 11550 / CBS 779.69 / DSM 880 / IAM 14645 / JCM 23072 / IMI 49137)</name>
    <name type="common">Acremonium chrysogenum</name>
    <dbReference type="NCBI Taxonomy" id="857340"/>
    <lineage>
        <taxon>Eukaryota</taxon>
        <taxon>Fungi</taxon>
        <taxon>Dikarya</taxon>
        <taxon>Ascomycota</taxon>
        <taxon>Pezizomycotina</taxon>
        <taxon>Sordariomycetes</taxon>
        <taxon>Hypocreomycetidae</taxon>
        <taxon>Hypocreales</taxon>
        <taxon>Bionectriaceae</taxon>
        <taxon>Hapsidospora</taxon>
    </lineage>
</organism>
<evidence type="ECO:0000256" key="1">
    <source>
        <dbReference type="ARBA" id="ARBA00012513"/>
    </source>
</evidence>
<dbReference type="EC" id="2.7.11.1" evidence="1"/>
<evidence type="ECO:0000256" key="3">
    <source>
        <dbReference type="ARBA" id="ARBA00048679"/>
    </source>
</evidence>
<evidence type="ECO:0000256" key="2">
    <source>
        <dbReference type="ARBA" id="ARBA00047899"/>
    </source>
</evidence>
<dbReference type="EMBL" id="JPKY01000069">
    <property type="protein sequence ID" value="KFH43445.1"/>
    <property type="molecule type" value="Genomic_DNA"/>
</dbReference>
<dbReference type="SUPFAM" id="SSF56112">
    <property type="entry name" value="Protein kinase-like (PK-like)"/>
    <property type="match status" value="1"/>
</dbReference>
<feature type="domain" description="Fungal-type protein kinase" evidence="5">
    <location>
        <begin position="272"/>
        <end position="689"/>
    </location>
</feature>
<dbReference type="AlphaFoldDB" id="A0A086T263"/>
<feature type="region of interest" description="Disordered" evidence="4">
    <location>
        <begin position="503"/>
        <end position="568"/>
    </location>
</feature>
<dbReference type="Gene3D" id="1.10.510.10">
    <property type="entry name" value="Transferase(Phosphotransferase) domain 1"/>
    <property type="match status" value="1"/>
</dbReference>
<protein>
    <recommendedName>
        <fullName evidence="1">non-specific serine/threonine protein kinase</fullName>
        <ecNumber evidence="1">2.7.11.1</ecNumber>
    </recommendedName>
</protein>
<dbReference type="PANTHER" id="PTHR38248">
    <property type="entry name" value="FUNK1 6"/>
    <property type="match status" value="1"/>
</dbReference>
<dbReference type="InterPro" id="IPR008266">
    <property type="entry name" value="Tyr_kinase_AS"/>
</dbReference>
<dbReference type="STRING" id="857340.A0A086T263"/>
<proteinExistence type="predicted"/>
<evidence type="ECO:0000313" key="6">
    <source>
        <dbReference type="EMBL" id="KFH43445.1"/>
    </source>
</evidence>
<keyword evidence="7" id="KW-1185">Reference proteome</keyword>
<dbReference type="InterPro" id="IPR011009">
    <property type="entry name" value="Kinase-like_dom_sf"/>
</dbReference>
<dbReference type="PROSITE" id="PS00109">
    <property type="entry name" value="PROTEIN_KINASE_TYR"/>
    <property type="match status" value="1"/>
</dbReference>
<comment type="caution">
    <text evidence="6">The sequence shown here is derived from an EMBL/GenBank/DDBJ whole genome shotgun (WGS) entry which is preliminary data.</text>
</comment>
<comment type="catalytic activity">
    <reaction evidence="2">
        <text>L-threonyl-[protein] + ATP = O-phospho-L-threonyl-[protein] + ADP + H(+)</text>
        <dbReference type="Rhea" id="RHEA:46608"/>
        <dbReference type="Rhea" id="RHEA-COMP:11060"/>
        <dbReference type="Rhea" id="RHEA-COMP:11605"/>
        <dbReference type="ChEBI" id="CHEBI:15378"/>
        <dbReference type="ChEBI" id="CHEBI:30013"/>
        <dbReference type="ChEBI" id="CHEBI:30616"/>
        <dbReference type="ChEBI" id="CHEBI:61977"/>
        <dbReference type="ChEBI" id="CHEBI:456216"/>
        <dbReference type="EC" id="2.7.11.1"/>
    </reaction>
</comment>
<dbReference type="Proteomes" id="UP000029964">
    <property type="component" value="Unassembled WGS sequence"/>
</dbReference>
<reference evidence="7" key="1">
    <citation type="journal article" date="2014" name="Genome Announc.">
        <title>Genome sequence and annotation of Acremonium chrysogenum, producer of the beta-lactam antibiotic cephalosporin C.</title>
        <authorList>
            <person name="Terfehr D."/>
            <person name="Dahlmann T.A."/>
            <person name="Specht T."/>
            <person name="Zadra I."/>
            <person name="Kuernsteiner H."/>
            <person name="Kueck U."/>
        </authorList>
    </citation>
    <scope>NUCLEOTIDE SEQUENCE [LARGE SCALE GENOMIC DNA]</scope>
    <source>
        <strain evidence="7">ATCC 11550 / CBS 779.69 / DSM 880 / IAM 14645 / JCM 23072 / IMI 49137</strain>
    </source>
</reference>
<evidence type="ECO:0000259" key="5">
    <source>
        <dbReference type="Pfam" id="PF17667"/>
    </source>
</evidence>
<evidence type="ECO:0000256" key="4">
    <source>
        <dbReference type="SAM" id="MobiDB-lite"/>
    </source>
</evidence>
<gene>
    <name evidence="6" type="ORF">ACRE_057930</name>
</gene>
<dbReference type="PANTHER" id="PTHR38248:SF2">
    <property type="entry name" value="FUNK1 11"/>
    <property type="match status" value="1"/>
</dbReference>